<dbReference type="InterPro" id="IPR052046">
    <property type="entry name" value="GH57_Enzymes"/>
</dbReference>
<dbReference type="Pfam" id="PF03065">
    <property type="entry name" value="Glyco_hydro_57"/>
    <property type="match status" value="1"/>
</dbReference>
<dbReference type="CDD" id="cd10795">
    <property type="entry name" value="GH57N_MJA1_like"/>
    <property type="match status" value="1"/>
</dbReference>
<name>A0A0F7FG97_9CREN</name>
<dbReference type="SUPFAM" id="SSF88713">
    <property type="entry name" value="Glycoside hydrolase/deacetylase"/>
    <property type="match status" value="1"/>
</dbReference>
<dbReference type="PANTHER" id="PTHR36306:SF1">
    <property type="entry name" value="ALPHA-AMYLASE-RELATED"/>
    <property type="match status" value="1"/>
</dbReference>
<dbReference type="Gene3D" id="3.20.110.20">
    <property type="match status" value="1"/>
</dbReference>
<gene>
    <name evidence="4" type="ORF">MA03_00770</name>
</gene>
<dbReference type="STRING" id="1550241.MA03_00770"/>
<sequence length="513" mass="60528">MFEVHQPYRLARRITRRLAEKVALKGKVDHADLEEIYFDQTLNREVFERVARRCYLPANAIILQQIDFFKNQGKNFKVSYSVSGVLLEQAERWMPSLLESFRQLASTGMVEFLDQTYFHSLSFLIAEEEFIDQIRMHRELLKSYLGVSPISVENTEFIYNNYIAKIFDKLGYKVVLTEGVEKILMWRSPNYVYKAKGLNLRVLMRNYRLSDDIGFRFASRWWSEYPLTADKYSAWLAATPGDVILIAIDYETFGEHFPAETGIFEFLRWLPGEILKWEHLTTSTPSEVVERVPPRDEIDVPESDTISWADLERDLTAWTGNFMQDYALDRLRDLWLQVKATRDENLLRLWRLLSISDHFYYMSTKGGGPGDVHSYFSPYKSPFQAYMIYSDVLADLEYRTLQRLEQDEDSRYRWVWMKRVDAGKEFMFYLDVGKPLNLVAWNVFSFIDALERAPLESVVFHQTRGDFSRWLSFSVGEKNLGEKLEKVKIDKEDDPKGRILEILYERRKSLFGF</sequence>
<evidence type="ECO:0000256" key="1">
    <source>
        <dbReference type="ARBA" id="ARBA00006821"/>
    </source>
</evidence>
<dbReference type="GeneID" id="25400719"/>
<evidence type="ECO:0000313" key="5">
    <source>
        <dbReference type="Proteomes" id="UP000067434"/>
    </source>
</evidence>
<evidence type="ECO:0000313" key="4">
    <source>
        <dbReference type="EMBL" id="AKG38117.1"/>
    </source>
</evidence>
<dbReference type="InterPro" id="IPR011330">
    <property type="entry name" value="Glyco_hydro/deAcase_b/a-brl"/>
</dbReference>
<dbReference type="PANTHER" id="PTHR36306">
    <property type="entry name" value="ALPHA-AMYLASE-RELATED-RELATED"/>
    <property type="match status" value="1"/>
</dbReference>
<dbReference type="Proteomes" id="UP000067434">
    <property type="component" value="Chromosome"/>
</dbReference>
<keyword evidence="2" id="KW-0119">Carbohydrate metabolism</keyword>
<organism evidence="4 5">
    <name type="scientific">Infirmifilum uzonense</name>
    <dbReference type="NCBI Taxonomy" id="1550241"/>
    <lineage>
        <taxon>Archaea</taxon>
        <taxon>Thermoproteota</taxon>
        <taxon>Thermoprotei</taxon>
        <taxon>Thermofilales</taxon>
        <taxon>Thermofilaceae</taxon>
        <taxon>Infirmifilum</taxon>
    </lineage>
</organism>
<dbReference type="GO" id="GO:0005975">
    <property type="term" value="P:carbohydrate metabolic process"/>
    <property type="evidence" value="ECO:0007669"/>
    <property type="project" value="InterPro"/>
</dbReference>
<evidence type="ECO:0000256" key="2">
    <source>
        <dbReference type="ARBA" id="ARBA00023277"/>
    </source>
</evidence>
<proteinExistence type="inferred from homology"/>
<evidence type="ECO:0000259" key="3">
    <source>
        <dbReference type="Pfam" id="PF03065"/>
    </source>
</evidence>
<feature type="domain" description="Glycoside hydrolase family 57 N-terminal" evidence="3">
    <location>
        <begin position="2"/>
        <end position="301"/>
    </location>
</feature>
<dbReference type="EMBL" id="CP009961">
    <property type="protein sequence ID" value="AKG38117.1"/>
    <property type="molecule type" value="Genomic_DNA"/>
</dbReference>
<dbReference type="HOGENOM" id="CLU_033691_0_0_2"/>
<dbReference type="AlphaFoldDB" id="A0A0F7FG97"/>
<dbReference type="InterPro" id="IPR004300">
    <property type="entry name" value="Glyco_hydro_57_N"/>
</dbReference>
<keyword evidence="5" id="KW-1185">Reference proteome</keyword>
<accession>A0A0F7FG97</accession>
<dbReference type="GO" id="GO:0003824">
    <property type="term" value="F:catalytic activity"/>
    <property type="evidence" value="ECO:0007669"/>
    <property type="project" value="InterPro"/>
</dbReference>
<dbReference type="PATRIC" id="fig|1550241.5.peg.156"/>
<comment type="similarity">
    <text evidence="1">Belongs to the glycosyl hydrolase 57 family.</text>
</comment>
<dbReference type="RefSeq" id="WP_236944890.1">
    <property type="nucleotide sequence ID" value="NZ_CP009961.1"/>
</dbReference>
<reference evidence="4 5" key="1">
    <citation type="journal article" date="2015" name="Stand. Genomic Sci.">
        <title>Complete genome sequence of and proposal of Thermofilum uzonense sp. nov. a novel hyperthermophilic crenarchaeon and emended description of the genus Thermofilum.</title>
        <authorList>
            <person name="Toshchakov S.V."/>
            <person name="Korzhenkov A.A."/>
            <person name="Samarov N.I."/>
            <person name="Mazunin I.O."/>
            <person name="Mozhey O.I."/>
            <person name="Shmyr I.S."/>
            <person name="Derbikova K.S."/>
            <person name="Taranov E.A."/>
            <person name="Dominova I.N."/>
            <person name="Bonch-Osmolovskaya E.A."/>
            <person name="Patrushev M.V."/>
            <person name="Podosokorskaya O.A."/>
            <person name="Kublanov I.V."/>
        </authorList>
    </citation>
    <scope>NUCLEOTIDE SEQUENCE [LARGE SCALE GENOMIC DNA]</scope>
    <source>
        <strain evidence="4 5">1807-2</strain>
    </source>
</reference>
<protein>
    <submittedName>
        <fullName evidence="4">Alpha-amylase</fullName>
    </submittedName>
</protein>
<dbReference type="KEGG" id="thf:MA03_00770"/>